<feature type="active site" description="Proton donor/acceptor" evidence="6">
    <location>
        <position position="274"/>
    </location>
</feature>
<dbReference type="PIRSF" id="PIRSF038994">
    <property type="entry name" value="NagA"/>
    <property type="match status" value="1"/>
</dbReference>
<protein>
    <submittedName>
        <fullName evidence="9">N-acetylglucosamine-6-phosphate deacetylase</fullName>
        <ecNumber evidence="9">3.5.1.25</ecNumber>
    </submittedName>
</protein>
<evidence type="ECO:0000256" key="5">
    <source>
        <dbReference type="PIRNR" id="PIRNR038994"/>
    </source>
</evidence>
<proteinExistence type="inferred from homology"/>
<evidence type="ECO:0000256" key="1">
    <source>
        <dbReference type="ARBA" id="ARBA00010716"/>
    </source>
</evidence>
<feature type="binding site" evidence="7">
    <location>
        <position position="195"/>
    </location>
    <ligand>
        <name>Zn(2+)</name>
        <dbReference type="ChEBI" id="CHEBI:29105"/>
    </ligand>
</feature>
<keyword evidence="4 5" id="KW-0119">Carbohydrate metabolism</keyword>
<evidence type="ECO:0000256" key="6">
    <source>
        <dbReference type="PIRSR" id="PIRSR038994-1"/>
    </source>
</evidence>
<organism evidence="9 10">
    <name type="scientific">Megamonas hypermegale</name>
    <dbReference type="NCBI Taxonomy" id="158847"/>
    <lineage>
        <taxon>Bacteria</taxon>
        <taxon>Bacillati</taxon>
        <taxon>Bacillota</taxon>
        <taxon>Negativicutes</taxon>
        <taxon>Selenomonadales</taxon>
        <taxon>Selenomonadaceae</taxon>
        <taxon>Megamonas</taxon>
    </lineage>
</organism>
<feature type="domain" description="Amidohydrolase-related" evidence="8">
    <location>
        <begin position="52"/>
        <end position="378"/>
    </location>
</feature>
<dbReference type="Gene3D" id="2.30.40.10">
    <property type="entry name" value="Urease, subunit C, domain 1"/>
    <property type="match status" value="1"/>
</dbReference>
<reference evidence="9 10" key="1">
    <citation type="submission" date="2017-06" db="EMBL/GenBank/DDBJ databases">
        <authorList>
            <consortium name="Pathogen Informatics"/>
        </authorList>
    </citation>
    <scope>NUCLEOTIDE SEQUENCE [LARGE SCALE GENOMIC DNA]</scope>
    <source>
        <strain evidence="9 10">NCTC10570</strain>
    </source>
</reference>
<dbReference type="Pfam" id="PF01979">
    <property type="entry name" value="Amidohydro_1"/>
    <property type="match status" value="1"/>
</dbReference>
<dbReference type="SUPFAM" id="SSF51338">
    <property type="entry name" value="Composite domain of metallo-dependent hydrolases"/>
    <property type="match status" value="1"/>
</dbReference>
<evidence type="ECO:0000313" key="10">
    <source>
        <dbReference type="Proteomes" id="UP000215383"/>
    </source>
</evidence>
<dbReference type="SUPFAM" id="SSF51556">
    <property type="entry name" value="Metallo-dependent hydrolases"/>
    <property type="match status" value="1"/>
</dbReference>
<dbReference type="GO" id="GO:0008448">
    <property type="term" value="F:N-acetylglucosamine-6-phosphate deacetylase activity"/>
    <property type="evidence" value="ECO:0007669"/>
    <property type="project" value="UniProtKB-EC"/>
</dbReference>
<dbReference type="RefSeq" id="WP_027889028.1">
    <property type="nucleotide sequence ID" value="NZ_LT906446.1"/>
</dbReference>
<evidence type="ECO:0000256" key="2">
    <source>
        <dbReference type="ARBA" id="ARBA00022723"/>
    </source>
</evidence>
<dbReference type="InterPro" id="IPR003764">
    <property type="entry name" value="GlcNAc_6-P_deAcase"/>
</dbReference>
<evidence type="ECO:0000256" key="7">
    <source>
        <dbReference type="PIRSR" id="PIRSR038994-3"/>
    </source>
</evidence>
<dbReference type="GO" id="GO:0046872">
    <property type="term" value="F:metal ion binding"/>
    <property type="evidence" value="ECO:0007669"/>
    <property type="project" value="UniProtKB-KW"/>
</dbReference>
<dbReference type="InterPro" id="IPR006680">
    <property type="entry name" value="Amidohydro-rel"/>
</dbReference>
<keyword evidence="3 5" id="KW-0378">Hydrolase</keyword>
<evidence type="ECO:0000256" key="3">
    <source>
        <dbReference type="ARBA" id="ARBA00022801"/>
    </source>
</evidence>
<dbReference type="InterPro" id="IPR032466">
    <property type="entry name" value="Metal_Hydrolase"/>
</dbReference>
<dbReference type="Gene3D" id="3.20.20.140">
    <property type="entry name" value="Metal-dependent hydrolases"/>
    <property type="match status" value="1"/>
</dbReference>
<dbReference type="CDD" id="cd00854">
    <property type="entry name" value="NagA"/>
    <property type="match status" value="1"/>
</dbReference>
<dbReference type="eggNOG" id="COG1820">
    <property type="taxonomic scope" value="Bacteria"/>
</dbReference>
<evidence type="ECO:0000256" key="4">
    <source>
        <dbReference type="ARBA" id="ARBA00023277"/>
    </source>
</evidence>
<accession>A0A239U1T3</accession>
<keyword evidence="10" id="KW-1185">Reference proteome</keyword>
<feature type="binding site" evidence="7">
    <location>
        <position position="130"/>
    </location>
    <ligand>
        <name>Zn(2+)</name>
        <dbReference type="ChEBI" id="CHEBI:29105"/>
    </ligand>
</feature>
<dbReference type="PANTHER" id="PTHR11113:SF14">
    <property type="entry name" value="N-ACETYLGLUCOSAMINE-6-PHOSPHATE DEACETYLASE"/>
    <property type="match status" value="1"/>
</dbReference>
<dbReference type="GeneID" id="78507859"/>
<evidence type="ECO:0000313" key="9">
    <source>
        <dbReference type="EMBL" id="SNV03802.1"/>
    </source>
</evidence>
<comment type="cofactor">
    <cofactor evidence="7">
        <name>a divalent metal cation</name>
        <dbReference type="ChEBI" id="CHEBI:60240"/>
    </cofactor>
    <text evidence="7">Binds 1 divalent metal cation per subunit.</text>
</comment>
<dbReference type="GO" id="GO:0006046">
    <property type="term" value="P:N-acetylglucosamine catabolic process"/>
    <property type="evidence" value="ECO:0007669"/>
    <property type="project" value="TreeGrafter"/>
</dbReference>
<dbReference type="InterPro" id="IPR011059">
    <property type="entry name" value="Metal-dep_hydrolase_composite"/>
</dbReference>
<dbReference type="PANTHER" id="PTHR11113">
    <property type="entry name" value="N-ACETYLGLUCOSAMINE-6-PHOSPHATE DEACETYLASE"/>
    <property type="match status" value="1"/>
</dbReference>
<name>A0A239U1T3_9FIRM</name>
<feature type="binding site" evidence="7">
    <location>
        <position position="216"/>
    </location>
    <ligand>
        <name>Zn(2+)</name>
        <dbReference type="ChEBI" id="CHEBI:29105"/>
    </ligand>
</feature>
<comment type="similarity">
    <text evidence="1 5">Belongs to the metallo-dependent hydrolases superfamily. NagA family.</text>
</comment>
<dbReference type="AlphaFoldDB" id="A0A239U1T3"/>
<dbReference type="Proteomes" id="UP000215383">
    <property type="component" value="Chromosome 1"/>
</dbReference>
<sequence length="384" mass="42514">MSKTAIKAQKIFTETSIELNKYLLLEDDKFAGFIDKNDITSDIEVKDFPNSYILPGLIDTHIHGAVGCDTMDSTTNAIQNISDYLLTQGTTTWMPTTVTAPLSDIYNAITNIANCQKTLNSARILGMFIEGPYITTQHRGAHPEKFIRPLNKEEILHMQSLGPVKTIIIAPEKENAFTFTNWITNKLNLKVSLGHSSADYTEACACFDAGADASVHTYCAMEQMHHRNPNLLGAALTRDDIYAELIADGIHVSLPAIKILLNCKPKDKIILVSDAIRATGLNDGRYMLGTLPFNVKNGIARIDDGNLAGSTTTLLKEIKLLIEDIGEKPINAINMASLNPAKRFNIDKYLGSIKKGKYADFIIINKNYEVEQTWLNGKCIFTKK</sequence>
<evidence type="ECO:0000259" key="8">
    <source>
        <dbReference type="Pfam" id="PF01979"/>
    </source>
</evidence>
<dbReference type="EC" id="3.5.1.25" evidence="9"/>
<dbReference type="EMBL" id="LT906446">
    <property type="protein sequence ID" value="SNV03802.1"/>
    <property type="molecule type" value="Genomic_DNA"/>
</dbReference>
<gene>
    <name evidence="9" type="primary">nagA</name>
    <name evidence="9" type="ORF">SAMEA4364220_01871</name>
</gene>
<dbReference type="NCBIfam" id="TIGR00221">
    <property type="entry name" value="nagA"/>
    <property type="match status" value="1"/>
</dbReference>
<keyword evidence="2 7" id="KW-0479">Metal-binding</keyword>